<dbReference type="SUPFAM" id="SSF55021">
    <property type="entry name" value="ACT-like"/>
    <property type="match status" value="1"/>
</dbReference>
<evidence type="ECO:0000256" key="2">
    <source>
        <dbReference type="ARBA" id="ARBA00005135"/>
    </source>
</evidence>
<dbReference type="CDD" id="cd07500">
    <property type="entry name" value="HAD_PSP"/>
    <property type="match status" value="1"/>
</dbReference>
<comment type="pathway">
    <text evidence="2">Amino-acid biosynthesis; L-serine biosynthesis; L-serine from 3-phospho-D-glycerate: step 3/3.</text>
</comment>
<name>A0A0X8JNX0_9BACT</name>
<evidence type="ECO:0000256" key="5">
    <source>
        <dbReference type="ARBA" id="ARBA00015196"/>
    </source>
</evidence>
<dbReference type="PANTHER" id="PTHR43344">
    <property type="entry name" value="PHOSPHOSERINE PHOSPHATASE"/>
    <property type="match status" value="1"/>
</dbReference>
<keyword evidence="6" id="KW-0028">Amino-acid biosynthesis</keyword>
<dbReference type="Pfam" id="PF12710">
    <property type="entry name" value="HAD"/>
    <property type="match status" value="1"/>
</dbReference>
<evidence type="ECO:0000313" key="15">
    <source>
        <dbReference type="EMBL" id="AMD92183.1"/>
    </source>
</evidence>
<gene>
    <name evidence="15" type="ORF">AXF15_03045</name>
</gene>
<accession>A0A0X8JNX0</accession>
<dbReference type="AlphaFoldDB" id="A0A0X8JNX0"/>
<dbReference type="InterPro" id="IPR023214">
    <property type="entry name" value="HAD_sf"/>
</dbReference>
<evidence type="ECO:0000313" key="16">
    <source>
        <dbReference type="Proteomes" id="UP000063964"/>
    </source>
</evidence>
<dbReference type="Gene3D" id="3.30.70.260">
    <property type="match status" value="2"/>
</dbReference>
<dbReference type="SFLD" id="SFLDF00029">
    <property type="entry name" value="phosphoserine_phosphatase"/>
    <property type="match status" value="1"/>
</dbReference>
<dbReference type="KEGG" id="doa:AXF15_03045"/>
<feature type="active site" description="Nucleophile" evidence="14">
    <location>
        <position position="196"/>
    </location>
</feature>
<evidence type="ECO:0000256" key="11">
    <source>
        <dbReference type="ARBA" id="ARBA00031693"/>
    </source>
</evidence>
<dbReference type="STRING" id="888061.AXF15_03045"/>
<dbReference type="InterPro" id="IPR036412">
    <property type="entry name" value="HAD-like_sf"/>
</dbReference>
<dbReference type="InterPro" id="IPR045865">
    <property type="entry name" value="ACT-like_dom_sf"/>
</dbReference>
<evidence type="ECO:0000256" key="3">
    <source>
        <dbReference type="ARBA" id="ARBA00009184"/>
    </source>
</evidence>
<feature type="active site" description="Proton donor" evidence="14">
    <location>
        <position position="198"/>
    </location>
</feature>
<evidence type="ECO:0000256" key="14">
    <source>
        <dbReference type="PIRSR" id="PIRSR604469-1"/>
    </source>
</evidence>
<evidence type="ECO:0000256" key="8">
    <source>
        <dbReference type="ARBA" id="ARBA00022801"/>
    </source>
</evidence>
<dbReference type="Gene3D" id="3.40.50.1000">
    <property type="entry name" value="HAD superfamily/HAD-like"/>
    <property type="match status" value="1"/>
</dbReference>
<keyword evidence="16" id="KW-1185">Reference proteome</keyword>
<organism evidence="15 16">
    <name type="scientific">Desulfomicrobium orale DSM 12838</name>
    <dbReference type="NCBI Taxonomy" id="888061"/>
    <lineage>
        <taxon>Bacteria</taxon>
        <taxon>Pseudomonadati</taxon>
        <taxon>Thermodesulfobacteriota</taxon>
        <taxon>Desulfovibrionia</taxon>
        <taxon>Desulfovibrionales</taxon>
        <taxon>Desulfomicrobiaceae</taxon>
        <taxon>Desulfomicrobium</taxon>
    </lineage>
</organism>
<dbReference type="SFLD" id="SFLDS00003">
    <property type="entry name" value="Haloacid_Dehalogenase"/>
    <property type="match status" value="1"/>
</dbReference>
<evidence type="ECO:0000256" key="10">
    <source>
        <dbReference type="ARBA" id="ARBA00023299"/>
    </source>
</evidence>
<dbReference type="SFLD" id="SFLDG01136">
    <property type="entry name" value="C1.6:_Phosphoserine_Phosphatas"/>
    <property type="match status" value="1"/>
</dbReference>
<evidence type="ECO:0000256" key="1">
    <source>
        <dbReference type="ARBA" id="ARBA00001946"/>
    </source>
</evidence>
<dbReference type="GO" id="GO:0005737">
    <property type="term" value="C:cytoplasm"/>
    <property type="evidence" value="ECO:0007669"/>
    <property type="project" value="TreeGrafter"/>
</dbReference>
<keyword evidence="8" id="KW-0378">Hydrolase</keyword>
<comment type="cofactor">
    <cofactor evidence="1">
        <name>Mg(2+)</name>
        <dbReference type="ChEBI" id="CHEBI:18420"/>
    </cofactor>
</comment>
<dbReference type="OrthoDB" id="9792539at2"/>
<dbReference type="EC" id="3.1.3.3" evidence="4"/>
<evidence type="ECO:0000256" key="4">
    <source>
        <dbReference type="ARBA" id="ARBA00012640"/>
    </source>
</evidence>
<proteinExistence type="inferred from homology"/>
<sequence>MREIILIQISGTDRDGLLAELMARFAAAGVTILDICQSVIHNDLSLGVLVEVPGQEAGSPVLKDLLFWAHHQGLNLKFTPVSEDDYESWVAMQGRKRYILTLLGRTISAANLESLARIITGHGLSIDGINRLSGRRSFVHPPAMPRSCVEFSVRGTPVDISAMRAALLELSREQAIDIGFQEDNAFRRIRRLVCFDMDSTLIRTEVIDELAKRAGVGEEVAAITERAMRGELDFSRSLRKRVSLLKGLPESVLAEVAAALPLTEGAERLVRTLKNLGYIIAILSGGFGYFGRCLQERLGIDYVYANELEIRDGALTGGLAGEIVDGQGKARLLREIAAKEHISLAQVIAVGDGANDLPMLDVAGLGIAFHAKPVVRQGAGQAISNMGLDGVLYFLGLRDRETFEHSDARED</sequence>
<dbReference type="InterPro" id="IPR004469">
    <property type="entry name" value="PSP"/>
</dbReference>
<dbReference type="GO" id="GO:0000287">
    <property type="term" value="F:magnesium ion binding"/>
    <property type="evidence" value="ECO:0007669"/>
    <property type="project" value="TreeGrafter"/>
</dbReference>
<dbReference type="NCBIfam" id="TIGR01488">
    <property type="entry name" value="HAD-SF-IB"/>
    <property type="match status" value="1"/>
</dbReference>
<reference evidence="16" key="1">
    <citation type="submission" date="2016-02" db="EMBL/GenBank/DDBJ databases">
        <authorList>
            <person name="Holder M.E."/>
            <person name="Ajami N.J."/>
            <person name="Petrosino J.F."/>
        </authorList>
    </citation>
    <scope>NUCLEOTIDE SEQUENCE [LARGE SCALE GENOMIC DNA]</scope>
    <source>
        <strain evidence="16">DSM 12838</strain>
    </source>
</reference>
<dbReference type="UniPathway" id="UPA00135">
    <property type="reaction ID" value="UER00198"/>
</dbReference>
<dbReference type="CDD" id="cd04870">
    <property type="entry name" value="ACT_PSP_1"/>
    <property type="match status" value="1"/>
</dbReference>
<dbReference type="Proteomes" id="UP000063964">
    <property type="component" value="Chromosome"/>
</dbReference>
<dbReference type="GO" id="GO:0006564">
    <property type="term" value="P:L-serine biosynthetic process"/>
    <property type="evidence" value="ECO:0007669"/>
    <property type="project" value="UniProtKB-KW"/>
</dbReference>
<evidence type="ECO:0000256" key="6">
    <source>
        <dbReference type="ARBA" id="ARBA00022605"/>
    </source>
</evidence>
<evidence type="ECO:0000256" key="7">
    <source>
        <dbReference type="ARBA" id="ARBA00022723"/>
    </source>
</evidence>
<dbReference type="Pfam" id="PF13740">
    <property type="entry name" value="ACT_6"/>
    <property type="match status" value="1"/>
</dbReference>
<comment type="catalytic activity">
    <reaction evidence="13">
        <text>O-phospho-D-serine + H2O = D-serine + phosphate</text>
        <dbReference type="Rhea" id="RHEA:24873"/>
        <dbReference type="ChEBI" id="CHEBI:15377"/>
        <dbReference type="ChEBI" id="CHEBI:35247"/>
        <dbReference type="ChEBI" id="CHEBI:43474"/>
        <dbReference type="ChEBI" id="CHEBI:58680"/>
        <dbReference type="EC" id="3.1.3.3"/>
    </reaction>
</comment>
<dbReference type="GO" id="GO:0036424">
    <property type="term" value="F:L-phosphoserine phosphatase activity"/>
    <property type="evidence" value="ECO:0007669"/>
    <property type="project" value="InterPro"/>
</dbReference>
<keyword evidence="7" id="KW-0479">Metal-binding</keyword>
<evidence type="ECO:0000256" key="9">
    <source>
        <dbReference type="ARBA" id="ARBA00022842"/>
    </source>
</evidence>
<evidence type="ECO:0000256" key="13">
    <source>
        <dbReference type="ARBA" id="ARBA00048523"/>
    </source>
</evidence>
<dbReference type="EMBL" id="CP014230">
    <property type="protein sequence ID" value="AMD92183.1"/>
    <property type="molecule type" value="Genomic_DNA"/>
</dbReference>
<dbReference type="NCBIfam" id="TIGR00338">
    <property type="entry name" value="serB"/>
    <property type="match status" value="1"/>
</dbReference>
<comment type="catalytic activity">
    <reaction evidence="12">
        <text>O-phospho-L-serine + H2O = L-serine + phosphate</text>
        <dbReference type="Rhea" id="RHEA:21208"/>
        <dbReference type="ChEBI" id="CHEBI:15377"/>
        <dbReference type="ChEBI" id="CHEBI:33384"/>
        <dbReference type="ChEBI" id="CHEBI:43474"/>
        <dbReference type="ChEBI" id="CHEBI:57524"/>
        <dbReference type="EC" id="3.1.3.3"/>
    </reaction>
</comment>
<protein>
    <recommendedName>
        <fullName evidence="5">Phosphoserine phosphatase</fullName>
        <ecNumber evidence="4">3.1.3.3</ecNumber>
    </recommendedName>
    <alternativeName>
        <fullName evidence="11">O-phosphoserine phosphohydrolase</fullName>
    </alternativeName>
</protein>
<keyword evidence="10" id="KW-0718">Serine biosynthesis</keyword>
<keyword evidence="9" id="KW-0460">Magnesium</keyword>
<comment type="similarity">
    <text evidence="3">Belongs to the HAD-like hydrolase superfamily. SerB family.</text>
</comment>
<dbReference type="RefSeq" id="WP_066603165.1">
    <property type="nucleotide sequence ID" value="NZ_CP014230.1"/>
</dbReference>
<dbReference type="InterPro" id="IPR050582">
    <property type="entry name" value="HAD-like_SerB"/>
</dbReference>
<dbReference type="FunFam" id="1.10.150.210:FF:000001">
    <property type="entry name" value="Phosphoserine phosphatase"/>
    <property type="match status" value="1"/>
</dbReference>
<dbReference type="SFLD" id="SFLDG01137">
    <property type="entry name" value="C1.6.1:_Phosphoserine_Phosphat"/>
    <property type="match status" value="1"/>
</dbReference>
<dbReference type="PANTHER" id="PTHR43344:SF2">
    <property type="entry name" value="PHOSPHOSERINE PHOSPHATASE"/>
    <property type="match status" value="1"/>
</dbReference>
<dbReference type="SUPFAM" id="SSF56784">
    <property type="entry name" value="HAD-like"/>
    <property type="match status" value="1"/>
</dbReference>
<dbReference type="CDD" id="cd04871">
    <property type="entry name" value="ACT_PSP_2"/>
    <property type="match status" value="1"/>
</dbReference>
<evidence type="ECO:0000256" key="12">
    <source>
        <dbReference type="ARBA" id="ARBA00048138"/>
    </source>
</evidence>